<dbReference type="SUPFAM" id="SSF47789">
    <property type="entry name" value="C-terminal domain of RNA polymerase alpha subunit"/>
    <property type="match status" value="1"/>
</dbReference>
<protein>
    <submittedName>
        <fullName evidence="1">Uncharacterized protein</fullName>
    </submittedName>
</protein>
<organism evidence="1">
    <name type="scientific">candidate division CPR1 bacterium ADurb.Bin160</name>
    <dbReference type="NCBI Taxonomy" id="1852826"/>
    <lineage>
        <taxon>Bacteria</taxon>
        <taxon>candidate division CPR1</taxon>
    </lineage>
</organism>
<accession>A0A1V5ZLJ7</accession>
<reference evidence="1" key="1">
    <citation type="submission" date="2017-02" db="EMBL/GenBank/DDBJ databases">
        <title>Delving into the versatile metabolic prowess of the omnipresent phylum Bacteroidetes.</title>
        <authorList>
            <person name="Nobu M.K."/>
            <person name="Mei R."/>
            <person name="Narihiro T."/>
            <person name="Kuroda K."/>
            <person name="Liu W.-T."/>
        </authorList>
    </citation>
    <scope>NUCLEOTIDE SEQUENCE</scope>
    <source>
        <strain evidence="1">ADurb.Bin160</strain>
    </source>
</reference>
<dbReference type="Gene3D" id="1.10.150.20">
    <property type="entry name" value="5' to 3' exonuclease, C-terminal subdomain"/>
    <property type="match status" value="1"/>
</dbReference>
<gene>
    <name evidence="1" type="ORF">BWY04_01131</name>
</gene>
<proteinExistence type="predicted"/>
<dbReference type="AlphaFoldDB" id="A0A1V5ZLJ7"/>
<dbReference type="Proteomes" id="UP000485621">
    <property type="component" value="Unassembled WGS sequence"/>
</dbReference>
<sequence length="97" mass="11231">MKLEIRSLFAGVSAKEIVMFAGEVLASYAKLFIFDDVYIDRSVLLEYNELNFEKELLPEEMNIKTMPIDALPLSERTRNALIKNSVLYVEDLEKKKK</sequence>
<dbReference type="EMBL" id="MWDB01000028">
    <property type="protein sequence ID" value="OQB40922.1"/>
    <property type="molecule type" value="Genomic_DNA"/>
</dbReference>
<name>A0A1V5ZLJ7_9BACT</name>
<comment type="caution">
    <text evidence="1">The sequence shown here is derived from an EMBL/GenBank/DDBJ whole genome shotgun (WGS) entry which is preliminary data.</text>
</comment>
<evidence type="ECO:0000313" key="1">
    <source>
        <dbReference type="EMBL" id="OQB40922.1"/>
    </source>
</evidence>